<keyword evidence="2" id="KW-1185">Reference proteome</keyword>
<sequence length="148" mass="16786">MWLVMLIVSLSLVAALTLTISALTVEQDHEKSYQKEIKIALSNTDISDYIRSVEVLPPEQLQEKCGSLNPSLLGCTVSMFNDTTDEFEYAKIYLSDFANYLGCKTFSRVLYHEIGHMDYSYYYGSGGNESVRERAADDYADRFVVDMC</sequence>
<gene>
    <name evidence="1" type="ORF">ANME2D_02312</name>
</gene>
<proteinExistence type="predicted"/>
<comment type="caution">
    <text evidence="1">The sequence shown here is derived from an EMBL/GenBank/DDBJ whole genome shotgun (WGS) entry which is preliminary data.</text>
</comment>
<dbReference type="Proteomes" id="UP000027153">
    <property type="component" value="Unassembled WGS sequence"/>
</dbReference>
<reference evidence="1 2" key="1">
    <citation type="journal article" date="2013" name="Nature">
        <title>Anaerobic oxidation of methane coupled to nitrate reduction in a novel archaeal lineage.</title>
        <authorList>
            <person name="Haroon M.F."/>
            <person name="Hu S."/>
            <person name="Shi Y."/>
            <person name="Imelfort M."/>
            <person name="Keller J."/>
            <person name="Hugenholtz P."/>
            <person name="Yuan Z."/>
            <person name="Tyson G.W."/>
        </authorList>
    </citation>
    <scope>NUCLEOTIDE SEQUENCE [LARGE SCALE GENOMIC DNA]</scope>
    <source>
        <strain evidence="1 2">ANME-2d</strain>
    </source>
</reference>
<name>A0A062V2I1_9EURY</name>
<organism evidence="1 2">
    <name type="scientific">Candidatus Methanoperedens nitratireducens</name>
    <dbReference type="NCBI Taxonomy" id="1392998"/>
    <lineage>
        <taxon>Archaea</taxon>
        <taxon>Methanobacteriati</taxon>
        <taxon>Methanobacteriota</taxon>
        <taxon>Stenosarchaea group</taxon>
        <taxon>Methanomicrobia</taxon>
        <taxon>Methanosarcinales</taxon>
        <taxon>ANME-2 cluster</taxon>
        <taxon>Candidatus Methanoperedentaceae</taxon>
        <taxon>Candidatus Methanoperedens</taxon>
    </lineage>
</organism>
<evidence type="ECO:0000313" key="1">
    <source>
        <dbReference type="EMBL" id="KCZ71577.1"/>
    </source>
</evidence>
<evidence type="ECO:0000313" key="2">
    <source>
        <dbReference type="Proteomes" id="UP000027153"/>
    </source>
</evidence>
<dbReference type="EMBL" id="JMIY01000005">
    <property type="protein sequence ID" value="KCZ71577.1"/>
    <property type="molecule type" value="Genomic_DNA"/>
</dbReference>
<dbReference type="AlphaFoldDB" id="A0A062V2I1"/>
<protein>
    <submittedName>
        <fullName evidence="1">Uncharacterized protein</fullName>
    </submittedName>
</protein>
<accession>A0A062V2I1</accession>